<organism evidence="10 11">
    <name type="scientific">Paraconexibacter antarcticus</name>
    <dbReference type="NCBI Taxonomy" id="2949664"/>
    <lineage>
        <taxon>Bacteria</taxon>
        <taxon>Bacillati</taxon>
        <taxon>Actinomycetota</taxon>
        <taxon>Thermoleophilia</taxon>
        <taxon>Solirubrobacterales</taxon>
        <taxon>Paraconexibacteraceae</taxon>
        <taxon>Paraconexibacter</taxon>
    </lineage>
</organism>
<dbReference type="PRINTS" id="PR00481">
    <property type="entry name" value="LAMNOPPTDASE"/>
</dbReference>
<comment type="catalytic activity">
    <reaction evidence="1 8">
        <text>Release of an N-terminal amino acid, Xaa-|-Yaa-, in which Xaa is preferably Leu, but may be other amino acids including Pro although not Arg or Lys, and Yaa may be Pro. Amino acid amides and methyl esters are also readily hydrolyzed, but rates on arylamides are exceedingly low.</text>
        <dbReference type="EC" id="3.4.11.1"/>
    </reaction>
</comment>
<dbReference type="SUPFAM" id="SSF53187">
    <property type="entry name" value="Zn-dependent exopeptidases"/>
    <property type="match status" value="1"/>
</dbReference>
<keyword evidence="8" id="KW-0464">Manganese</keyword>
<keyword evidence="11" id="KW-1185">Reference proteome</keyword>
<proteinExistence type="inferred from homology"/>
<dbReference type="Proteomes" id="UP001056035">
    <property type="component" value="Chromosome"/>
</dbReference>
<evidence type="ECO:0000256" key="3">
    <source>
        <dbReference type="ARBA" id="ARBA00009528"/>
    </source>
</evidence>
<dbReference type="GO" id="GO:0004177">
    <property type="term" value="F:aminopeptidase activity"/>
    <property type="evidence" value="ECO:0007669"/>
    <property type="project" value="UniProtKB-KW"/>
</dbReference>
<evidence type="ECO:0000256" key="4">
    <source>
        <dbReference type="ARBA" id="ARBA00022438"/>
    </source>
</evidence>
<feature type="binding site" evidence="8">
    <location>
        <position position="255"/>
    </location>
    <ligand>
        <name>Mn(2+)</name>
        <dbReference type="ChEBI" id="CHEBI:29035"/>
        <label>1</label>
    </ligand>
</feature>
<dbReference type="HAMAP" id="MF_00181">
    <property type="entry name" value="Cytosol_peptidase_M17"/>
    <property type="match status" value="1"/>
</dbReference>
<feature type="binding site" evidence="8">
    <location>
        <position position="273"/>
    </location>
    <ligand>
        <name>Mn(2+)</name>
        <dbReference type="ChEBI" id="CHEBI:29035"/>
        <label>2</label>
    </ligand>
</feature>
<keyword evidence="5 8" id="KW-0645">Protease</keyword>
<gene>
    <name evidence="8" type="primary">pepA</name>
    <name evidence="10" type="ORF">NBH00_09830</name>
</gene>
<dbReference type="InterPro" id="IPR023042">
    <property type="entry name" value="Peptidase_M17_leu_NH2_pept"/>
</dbReference>
<feature type="domain" description="Cytosol aminopeptidase" evidence="9">
    <location>
        <begin position="330"/>
        <end position="337"/>
    </location>
</feature>
<dbReference type="Gene3D" id="3.40.630.10">
    <property type="entry name" value="Zn peptidases"/>
    <property type="match status" value="1"/>
</dbReference>
<dbReference type="EC" id="3.4.11.10" evidence="8"/>
<evidence type="ECO:0000256" key="2">
    <source>
        <dbReference type="ARBA" id="ARBA00000967"/>
    </source>
</evidence>
<dbReference type="PROSITE" id="PS00631">
    <property type="entry name" value="CYTOSOL_AP"/>
    <property type="match status" value="1"/>
</dbReference>
<dbReference type="InterPro" id="IPR043472">
    <property type="entry name" value="Macro_dom-like"/>
</dbReference>
<comment type="function">
    <text evidence="7 8">Presumably involved in the processing and regular turnover of intracellular proteins. Catalyzes the removal of unsubstituted N-terminal amino acids from various peptides.</text>
</comment>
<dbReference type="InterPro" id="IPR000819">
    <property type="entry name" value="Peptidase_M17_C"/>
</dbReference>
<feature type="binding site" evidence="8">
    <location>
        <position position="255"/>
    </location>
    <ligand>
        <name>Mn(2+)</name>
        <dbReference type="ChEBI" id="CHEBI:29035"/>
        <label>2</label>
    </ligand>
</feature>
<dbReference type="RefSeq" id="WP_254573163.1">
    <property type="nucleotide sequence ID" value="NZ_CP098502.1"/>
</dbReference>
<feature type="active site" evidence="8">
    <location>
        <position position="262"/>
    </location>
</feature>
<comment type="similarity">
    <text evidence="3 8">Belongs to the peptidase M17 family.</text>
</comment>
<dbReference type="Pfam" id="PF02789">
    <property type="entry name" value="Peptidase_M17_N"/>
    <property type="match status" value="1"/>
</dbReference>
<evidence type="ECO:0000256" key="6">
    <source>
        <dbReference type="ARBA" id="ARBA00022801"/>
    </source>
</evidence>
<keyword evidence="8" id="KW-0479">Metal-binding</keyword>
<dbReference type="InterPro" id="IPR011356">
    <property type="entry name" value="Leucine_aapep/pepB"/>
</dbReference>
<dbReference type="PANTHER" id="PTHR11963:SF23">
    <property type="entry name" value="CYTOSOL AMINOPEPTIDASE"/>
    <property type="match status" value="1"/>
</dbReference>
<feature type="binding site" evidence="8">
    <location>
        <position position="334"/>
    </location>
    <ligand>
        <name>Mn(2+)</name>
        <dbReference type="ChEBI" id="CHEBI:29035"/>
        <label>2</label>
    </ligand>
</feature>
<sequence length="484" mass="50416">MLVRATVEAPVDTRADTVAIGIFDGKRVAHDVDGGVLQALLDAGEAKSAFKHLAHTHAAGKRWILVGLGDRDTFDAERARVAAATVLGRCGELGTKVLCWELPHRLDDDQAGGFVEGTVLSSYRFDWFKSAAKDEEDAPGVTELIVSDHESRVVTVDRAAVVARAQNATRELQDRPANDLTPTALGEFALTLADAHAHITASVEGRAEITARGMGAFASVAQGTDVEPALITVRYDPPEATGPVLGFVGKAVTHDTGGLSIKPAGGMHRMKYDMSGGGAVLGAMQAIAALALPIRIIAVVGATENTINGSATKPGDIVKAMTGLTIEVDNTDAEGRLVLADCLAHAVALGAERLVDLATLTGGVVTALGSTFAGLFANEEAWCAAVTAAGARSGERLWQLPLDPEYAERVKGRFADLTNSPEDRKAHPISGAEFLHRFVGDVPWAHLDIAGVGWDLGKPWAAKGGSGFGVRLLVALAQAQAGGA</sequence>
<comment type="catalytic activity">
    <reaction evidence="2 8">
        <text>Release of an N-terminal amino acid, preferentially leucine, but not glutamic or aspartic acids.</text>
        <dbReference type="EC" id="3.4.11.10"/>
    </reaction>
</comment>
<dbReference type="InterPro" id="IPR008283">
    <property type="entry name" value="Peptidase_M17_N"/>
</dbReference>
<protein>
    <recommendedName>
        <fullName evidence="8">Probable cytosol aminopeptidase</fullName>
        <ecNumber evidence="8">3.4.11.1</ecNumber>
    </recommendedName>
    <alternativeName>
        <fullName evidence="8">Leucine aminopeptidase</fullName>
        <shortName evidence="8">LAP</shortName>
        <ecNumber evidence="8">3.4.11.10</ecNumber>
    </alternativeName>
    <alternativeName>
        <fullName evidence="8">Leucyl aminopeptidase</fullName>
    </alternativeName>
</protein>
<feature type="binding site" evidence="8">
    <location>
        <position position="332"/>
    </location>
    <ligand>
        <name>Mn(2+)</name>
        <dbReference type="ChEBI" id="CHEBI:29035"/>
        <label>1</label>
    </ligand>
</feature>
<dbReference type="PANTHER" id="PTHR11963">
    <property type="entry name" value="LEUCINE AMINOPEPTIDASE-RELATED"/>
    <property type="match status" value="1"/>
</dbReference>
<comment type="cofactor">
    <cofactor evidence="8">
        <name>Mn(2+)</name>
        <dbReference type="ChEBI" id="CHEBI:29035"/>
    </cofactor>
    <text evidence="8">Binds 2 manganese ions per subunit.</text>
</comment>
<feature type="binding site" evidence="8">
    <location>
        <position position="250"/>
    </location>
    <ligand>
        <name>Mn(2+)</name>
        <dbReference type="ChEBI" id="CHEBI:29035"/>
        <label>2</label>
    </ligand>
</feature>
<dbReference type="EMBL" id="CP098502">
    <property type="protein sequence ID" value="UTI66492.1"/>
    <property type="molecule type" value="Genomic_DNA"/>
</dbReference>
<accession>A0ABY5E0W2</accession>
<comment type="subcellular location">
    <subcellularLocation>
        <location evidence="8">Cytoplasm</location>
    </subcellularLocation>
</comment>
<evidence type="ECO:0000259" key="9">
    <source>
        <dbReference type="PROSITE" id="PS00631"/>
    </source>
</evidence>
<keyword evidence="6 8" id="KW-0378">Hydrolase</keyword>
<dbReference type="CDD" id="cd00433">
    <property type="entry name" value="Peptidase_M17"/>
    <property type="match status" value="1"/>
</dbReference>
<dbReference type="Pfam" id="PF00883">
    <property type="entry name" value="Peptidase_M17"/>
    <property type="match status" value="1"/>
</dbReference>
<dbReference type="Gene3D" id="3.40.220.10">
    <property type="entry name" value="Leucine Aminopeptidase, subunit E, domain 1"/>
    <property type="match status" value="1"/>
</dbReference>
<keyword evidence="4 8" id="KW-0031">Aminopeptidase</keyword>
<feature type="active site" evidence="8">
    <location>
        <position position="336"/>
    </location>
</feature>
<evidence type="ECO:0000256" key="5">
    <source>
        <dbReference type="ARBA" id="ARBA00022670"/>
    </source>
</evidence>
<reference evidence="10 11" key="1">
    <citation type="submission" date="2022-06" db="EMBL/GenBank/DDBJ databases">
        <title>Paraconexibacter antarcticus.</title>
        <authorList>
            <person name="Kim C.S."/>
        </authorList>
    </citation>
    <scope>NUCLEOTIDE SEQUENCE [LARGE SCALE GENOMIC DNA]</scope>
    <source>
        <strain evidence="10 11">02-257</strain>
    </source>
</reference>
<evidence type="ECO:0000256" key="7">
    <source>
        <dbReference type="ARBA" id="ARBA00049972"/>
    </source>
</evidence>
<keyword evidence="8" id="KW-0963">Cytoplasm</keyword>
<dbReference type="SUPFAM" id="SSF52949">
    <property type="entry name" value="Macro domain-like"/>
    <property type="match status" value="1"/>
</dbReference>
<feature type="binding site" evidence="8">
    <location>
        <position position="334"/>
    </location>
    <ligand>
        <name>Mn(2+)</name>
        <dbReference type="ChEBI" id="CHEBI:29035"/>
        <label>1</label>
    </ligand>
</feature>
<evidence type="ECO:0000313" key="10">
    <source>
        <dbReference type="EMBL" id="UTI66492.1"/>
    </source>
</evidence>
<name>A0ABY5E0W2_9ACTN</name>
<evidence type="ECO:0000313" key="11">
    <source>
        <dbReference type="Proteomes" id="UP001056035"/>
    </source>
</evidence>
<evidence type="ECO:0000256" key="8">
    <source>
        <dbReference type="HAMAP-Rule" id="MF_00181"/>
    </source>
</evidence>
<evidence type="ECO:0000256" key="1">
    <source>
        <dbReference type="ARBA" id="ARBA00000135"/>
    </source>
</evidence>
<dbReference type="EC" id="3.4.11.1" evidence="8"/>